<accession>A0AAD9IVP4</accession>
<dbReference type="EMBL" id="JAODUO010005240">
    <property type="protein sequence ID" value="KAK2141437.1"/>
    <property type="molecule type" value="Genomic_DNA"/>
</dbReference>
<reference evidence="1" key="1">
    <citation type="journal article" date="2023" name="Mol. Biol. Evol.">
        <title>Third-Generation Sequencing Reveals the Adaptive Role of the Epigenome in Three Deep-Sea Polychaetes.</title>
        <authorList>
            <person name="Perez M."/>
            <person name="Aroh O."/>
            <person name="Sun Y."/>
            <person name="Lan Y."/>
            <person name="Juniper S.K."/>
            <person name="Young C.R."/>
            <person name="Angers B."/>
            <person name="Qian P.Y."/>
        </authorList>
    </citation>
    <scope>NUCLEOTIDE SEQUENCE</scope>
    <source>
        <strain evidence="1">R07B-5</strain>
    </source>
</reference>
<dbReference type="AlphaFoldDB" id="A0AAD9IVP4"/>
<feature type="non-terminal residue" evidence="1">
    <location>
        <position position="1"/>
    </location>
</feature>
<proteinExistence type="predicted"/>
<protein>
    <submittedName>
        <fullName evidence="1">Uncharacterized protein</fullName>
    </submittedName>
</protein>
<evidence type="ECO:0000313" key="1">
    <source>
        <dbReference type="EMBL" id="KAK2141437.1"/>
    </source>
</evidence>
<organism evidence="1 2">
    <name type="scientific">Ridgeia piscesae</name>
    <name type="common">Tubeworm</name>
    <dbReference type="NCBI Taxonomy" id="27915"/>
    <lineage>
        <taxon>Eukaryota</taxon>
        <taxon>Metazoa</taxon>
        <taxon>Spiralia</taxon>
        <taxon>Lophotrochozoa</taxon>
        <taxon>Annelida</taxon>
        <taxon>Polychaeta</taxon>
        <taxon>Sedentaria</taxon>
        <taxon>Canalipalpata</taxon>
        <taxon>Sabellida</taxon>
        <taxon>Siboglinidae</taxon>
        <taxon>Ridgeia</taxon>
    </lineage>
</organism>
<comment type="caution">
    <text evidence="1">The sequence shown here is derived from an EMBL/GenBank/DDBJ whole genome shotgun (WGS) entry which is preliminary data.</text>
</comment>
<dbReference type="Proteomes" id="UP001209878">
    <property type="component" value="Unassembled WGS sequence"/>
</dbReference>
<name>A0AAD9IVP4_RIDPI</name>
<sequence>PLSRVVALTDFPCEAVSSCGQPGDKLWTAADDGMGKVDIDFSRSPARPRSSDTYLICARLYNFEAYRRSLIAAIRFARVTSLRFADKVSVGLSICARCRVRRRGLGGTLLSDGCLSGGRYDRRSQPTFGRNFKDVLLALSVKITSRIRIVQNVPDLSVFADEIWRSAAFINQRRSHRARVVGGRGVDGRGEEGWAMGRLGMGKGRRETVGEWGTHRTCTCCESSCCRRCCTCDCQRTQTTRRGTRRQGRHRYLQSRVFQVMRSHDPGAASKRRWNVWPCTTTTPLLRSLVHR</sequence>
<evidence type="ECO:0000313" key="2">
    <source>
        <dbReference type="Proteomes" id="UP001209878"/>
    </source>
</evidence>
<keyword evidence="2" id="KW-1185">Reference proteome</keyword>
<gene>
    <name evidence="1" type="ORF">NP493_5251g00000</name>
</gene>